<proteinExistence type="predicted"/>
<organism evidence="1 2">
    <name type="scientific">Homarus americanus</name>
    <name type="common">American lobster</name>
    <dbReference type="NCBI Taxonomy" id="6706"/>
    <lineage>
        <taxon>Eukaryota</taxon>
        <taxon>Metazoa</taxon>
        <taxon>Ecdysozoa</taxon>
        <taxon>Arthropoda</taxon>
        <taxon>Crustacea</taxon>
        <taxon>Multicrustacea</taxon>
        <taxon>Malacostraca</taxon>
        <taxon>Eumalacostraca</taxon>
        <taxon>Eucarida</taxon>
        <taxon>Decapoda</taxon>
        <taxon>Pleocyemata</taxon>
        <taxon>Astacidea</taxon>
        <taxon>Nephropoidea</taxon>
        <taxon>Nephropidae</taxon>
        <taxon>Homarus</taxon>
    </lineage>
</organism>
<reference evidence="1" key="1">
    <citation type="journal article" date="2021" name="Sci. Adv.">
        <title>The American lobster genome reveals insights on longevity, neural, and immune adaptations.</title>
        <authorList>
            <person name="Polinski J.M."/>
            <person name="Zimin A.V."/>
            <person name="Clark K.F."/>
            <person name="Kohn A.B."/>
            <person name="Sadowski N."/>
            <person name="Timp W."/>
            <person name="Ptitsyn A."/>
            <person name="Khanna P."/>
            <person name="Romanova D.Y."/>
            <person name="Williams P."/>
            <person name="Greenwood S.J."/>
            <person name="Moroz L.L."/>
            <person name="Walt D.R."/>
            <person name="Bodnar A.G."/>
        </authorList>
    </citation>
    <scope>NUCLEOTIDE SEQUENCE</scope>
    <source>
        <strain evidence="1">GMGI-L3</strain>
    </source>
</reference>
<name>A0A8J5MPE6_HOMAM</name>
<comment type="caution">
    <text evidence="1">The sequence shown here is derived from an EMBL/GenBank/DDBJ whole genome shotgun (WGS) entry which is preliminary data.</text>
</comment>
<gene>
    <name evidence="1" type="ORF">Hamer_G006311</name>
</gene>
<dbReference type="Proteomes" id="UP000747542">
    <property type="component" value="Unassembled WGS sequence"/>
</dbReference>
<dbReference type="AlphaFoldDB" id="A0A8J5MPE6"/>
<protein>
    <submittedName>
        <fullName evidence="1">Uncharacterized protein</fullName>
    </submittedName>
</protein>
<accession>A0A8J5MPE6</accession>
<sequence>MVVLDTWTTVSETVNGDYRDSGEIDDGHKTSSLYTPRPFVPRQLPVSCVSHTTTLGVCILNYGFVIFTRSTTQPHQLNHLLTDLKQSATHLSRLFKRLAERWQLNERSRMRRI</sequence>
<evidence type="ECO:0000313" key="2">
    <source>
        <dbReference type="Proteomes" id="UP000747542"/>
    </source>
</evidence>
<keyword evidence="2" id="KW-1185">Reference proteome</keyword>
<evidence type="ECO:0000313" key="1">
    <source>
        <dbReference type="EMBL" id="KAG7158933.1"/>
    </source>
</evidence>
<dbReference type="EMBL" id="JAHLQT010034244">
    <property type="protein sequence ID" value="KAG7158933.1"/>
    <property type="molecule type" value="Genomic_DNA"/>
</dbReference>